<dbReference type="AlphaFoldDB" id="Q8L461"/>
<proteinExistence type="predicted"/>
<dbReference type="EMBL" id="AP004380">
    <property type="protein sequence ID" value="BAC10174.1"/>
    <property type="molecule type" value="Genomic_DNA"/>
</dbReference>
<reference evidence="3" key="2">
    <citation type="submission" date="2001-11" db="EMBL/GenBank/DDBJ databases">
        <title>Oryza sativa nipponbare(GA3) genomic DNA, chromosome 7, PAC clone:P0594D10.</title>
        <authorList>
            <person name="Sasaki T."/>
            <person name="Matsumoto T."/>
            <person name="Yamamoto K."/>
        </authorList>
    </citation>
    <scope>NUCLEOTIDE SEQUENCE</scope>
</reference>
<sequence length="83" mass="8527">MDKTPSLPAVGENPSFSSSRHSPATAGAFSTPHDGGTPSLPTTAAHLLHSPARHFSATAARLIYSPTCLFPAVKPTAHHSPAT</sequence>
<feature type="region of interest" description="Disordered" evidence="1">
    <location>
        <begin position="1"/>
        <end position="45"/>
    </location>
</feature>
<dbReference type="Proteomes" id="UP000000763">
    <property type="component" value="Chromosome 7"/>
</dbReference>
<gene>
    <name evidence="2" type="primary">P0560B08.128</name>
    <name evidence="3" type="synonym">P0594D10.110</name>
</gene>
<reference evidence="2" key="1">
    <citation type="submission" date="2001-10" db="EMBL/GenBank/DDBJ databases">
        <title>Oryza sativa nipponbare(GA3) genomic DNA, chromosome 7, PAC clone:P0560B08.</title>
        <authorList>
            <person name="Sasaki T."/>
            <person name="Matsumoto T."/>
            <person name="Yamamoto K."/>
        </authorList>
    </citation>
    <scope>NUCLEOTIDE SEQUENCE</scope>
</reference>
<evidence type="ECO:0000313" key="4">
    <source>
        <dbReference type="Proteomes" id="UP000000763"/>
    </source>
</evidence>
<organism evidence="2 4">
    <name type="scientific">Oryza sativa subsp. japonica</name>
    <name type="common">Rice</name>
    <dbReference type="NCBI Taxonomy" id="39947"/>
    <lineage>
        <taxon>Eukaryota</taxon>
        <taxon>Viridiplantae</taxon>
        <taxon>Streptophyta</taxon>
        <taxon>Embryophyta</taxon>
        <taxon>Tracheophyta</taxon>
        <taxon>Spermatophyta</taxon>
        <taxon>Magnoliopsida</taxon>
        <taxon>Liliopsida</taxon>
        <taxon>Poales</taxon>
        <taxon>Poaceae</taxon>
        <taxon>BOP clade</taxon>
        <taxon>Oryzoideae</taxon>
        <taxon>Oryzeae</taxon>
        <taxon>Oryzinae</taxon>
        <taxon>Oryza</taxon>
        <taxon>Oryza sativa</taxon>
    </lineage>
</organism>
<evidence type="ECO:0000313" key="3">
    <source>
        <dbReference type="EMBL" id="BAC10174.1"/>
    </source>
</evidence>
<reference evidence="4" key="4">
    <citation type="journal article" date="2008" name="Nucleic Acids Res.">
        <title>The rice annotation project database (RAP-DB): 2008 update.</title>
        <authorList>
            <consortium name="The rice annotation project (RAP)"/>
        </authorList>
    </citation>
    <scope>GENOME REANNOTATION</scope>
    <source>
        <strain evidence="4">cv. Nipponbare</strain>
    </source>
</reference>
<evidence type="ECO:0000313" key="2">
    <source>
        <dbReference type="EMBL" id="BAC10130.1"/>
    </source>
</evidence>
<accession>Q8L461</accession>
<evidence type="ECO:0000256" key="1">
    <source>
        <dbReference type="SAM" id="MobiDB-lite"/>
    </source>
</evidence>
<dbReference type="EMBL" id="AP004309">
    <property type="protein sequence ID" value="BAC10130.1"/>
    <property type="molecule type" value="Genomic_DNA"/>
</dbReference>
<protein>
    <submittedName>
        <fullName evidence="2">Uncharacterized protein</fullName>
    </submittedName>
</protein>
<name>Q8L461_ORYSJ</name>
<reference evidence="4" key="3">
    <citation type="journal article" date="2005" name="Nature">
        <title>The map-based sequence of the rice genome.</title>
        <authorList>
            <consortium name="International rice genome sequencing project (IRGSP)"/>
            <person name="Matsumoto T."/>
            <person name="Wu J."/>
            <person name="Kanamori H."/>
            <person name="Katayose Y."/>
            <person name="Fujisawa M."/>
            <person name="Namiki N."/>
            <person name="Mizuno H."/>
            <person name="Yamamoto K."/>
            <person name="Antonio B.A."/>
            <person name="Baba T."/>
            <person name="Sakata K."/>
            <person name="Nagamura Y."/>
            <person name="Aoki H."/>
            <person name="Arikawa K."/>
            <person name="Arita K."/>
            <person name="Bito T."/>
            <person name="Chiden Y."/>
            <person name="Fujitsuka N."/>
            <person name="Fukunaka R."/>
            <person name="Hamada M."/>
            <person name="Harada C."/>
            <person name="Hayashi A."/>
            <person name="Hijishita S."/>
            <person name="Honda M."/>
            <person name="Hosokawa S."/>
            <person name="Ichikawa Y."/>
            <person name="Idonuma A."/>
            <person name="Iijima M."/>
            <person name="Ikeda M."/>
            <person name="Ikeno M."/>
            <person name="Ito K."/>
            <person name="Ito S."/>
            <person name="Ito T."/>
            <person name="Ito Y."/>
            <person name="Ito Y."/>
            <person name="Iwabuchi A."/>
            <person name="Kamiya K."/>
            <person name="Karasawa W."/>
            <person name="Kurita K."/>
            <person name="Katagiri S."/>
            <person name="Kikuta A."/>
            <person name="Kobayashi H."/>
            <person name="Kobayashi N."/>
            <person name="Machita K."/>
            <person name="Maehara T."/>
            <person name="Masukawa M."/>
            <person name="Mizubayashi T."/>
            <person name="Mukai Y."/>
            <person name="Nagasaki H."/>
            <person name="Nagata Y."/>
            <person name="Naito S."/>
            <person name="Nakashima M."/>
            <person name="Nakama Y."/>
            <person name="Nakamichi Y."/>
            <person name="Nakamura M."/>
            <person name="Meguro A."/>
            <person name="Negishi M."/>
            <person name="Ohta I."/>
            <person name="Ohta T."/>
            <person name="Okamoto M."/>
            <person name="Ono N."/>
            <person name="Saji S."/>
            <person name="Sakaguchi M."/>
            <person name="Sakai K."/>
            <person name="Shibata M."/>
            <person name="Shimokawa T."/>
            <person name="Song J."/>
            <person name="Takazaki Y."/>
            <person name="Terasawa K."/>
            <person name="Tsugane M."/>
            <person name="Tsuji K."/>
            <person name="Ueda S."/>
            <person name="Waki K."/>
            <person name="Yamagata H."/>
            <person name="Yamamoto M."/>
            <person name="Yamamoto S."/>
            <person name="Yamane H."/>
            <person name="Yoshiki S."/>
            <person name="Yoshihara R."/>
            <person name="Yukawa K."/>
            <person name="Zhong H."/>
            <person name="Yano M."/>
            <person name="Yuan Q."/>
            <person name="Ouyang S."/>
            <person name="Liu J."/>
            <person name="Jones K.M."/>
            <person name="Gansberger K."/>
            <person name="Moffat K."/>
            <person name="Hill J."/>
            <person name="Bera J."/>
            <person name="Fadrosh D."/>
            <person name="Jin S."/>
            <person name="Johri S."/>
            <person name="Kim M."/>
            <person name="Overton L."/>
            <person name="Reardon M."/>
            <person name="Tsitrin T."/>
            <person name="Vuong H."/>
            <person name="Weaver B."/>
            <person name="Ciecko A."/>
            <person name="Tallon L."/>
            <person name="Jackson J."/>
            <person name="Pai G."/>
            <person name="Aken S.V."/>
            <person name="Utterback T."/>
            <person name="Reidmuller S."/>
            <person name="Feldblyum T."/>
            <person name="Hsiao J."/>
            <person name="Zismann V."/>
            <person name="Iobst S."/>
            <person name="de Vazeille A.R."/>
            <person name="Buell C.R."/>
            <person name="Ying K."/>
            <person name="Li Y."/>
            <person name="Lu T."/>
            <person name="Huang Y."/>
            <person name="Zhao Q."/>
            <person name="Feng Q."/>
            <person name="Zhang L."/>
            <person name="Zhu J."/>
            <person name="Weng Q."/>
            <person name="Mu J."/>
            <person name="Lu Y."/>
            <person name="Fan D."/>
            <person name="Liu Y."/>
            <person name="Guan J."/>
            <person name="Zhang Y."/>
            <person name="Yu S."/>
            <person name="Liu X."/>
            <person name="Zhang Y."/>
            <person name="Hong G."/>
            <person name="Han B."/>
            <person name="Choisne N."/>
            <person name="Demange N."/>
            <person name="Orjeda G."/>
            <person name="Samain S."/>
            <person name="Cattolico L."/>
            <person name="Pelletier E."/>
            <person name="Couloux A."/>
            <person name="Segurens B."/>
            <person name="Wincker P."/>
            <person name="D'Hont A."/>
            <person name="Scarpelli C."/>
            <person name="Weissenbach J."/>
            <person name="Salanoubat M."/>
            <person name="Quetier F."/>
            <person name="Yu Y."/>
            <person name="Kim H.R."/>
            <person name="Rambo T."/>
            <person name="Currie J."/>
            <person name="Collura K."/>
            <person name="Luo M."/>
            <person name="Yang T."/>
            <person name="Ammiraju J.S.S."/>
            <person name="Engler F."/>
            <person name="Soderlund C."/>
            <person name="Wing R.A."/>
            <person name="Palmer L.E."/>
            <person name="de la Bastide M."/>
            <person name="Spiegel L."/>
            <person name="Nascimento L."/>
            <person name="Zutavern T."/>
            <person name="O'Shaughnessy A."/>
            <person name="Dike S."/>
            <person name="Dedhia N."/>
            <person name="Preston R."/>
            <person name="Balija V."/>
            <person name="McCombie W.R."/>
            <person name="Chow T."/>
            <person name="Chen H."/>
            <person name="Chung M."/>
            <person name="Chen C."/>
            <person name="Shaw J."/>
            <person name="Wu H."/>
            <person name="Hsiao K."/>
            <person name="Chao Y."/>
            <person name="Chu M."/>
            <person name="Cheng C."/>
            <person name="Hour A."/>
            <person name="Lee P."/>
            <person name="Lin S."/>
            <person name="Lin Y."/>
            <person name="Liou J."/>
            <person name="Liu S."/>
            <person name="Hsing Y."/>
            <person name="Raghuvanshi S."/>
            <person name="Mohanty A."/>
            <person name="Bharti A.K."/>
            <person name="Gaur A."/>
            <person name="Gupta V."/>
            <person name="Kumar D."/>
            <person name="Ravi V."/>
            <person name="Vij S."/>
            <person name="Kapur A."/>
            <person name="Khurana P."/>
            <person name="Khurana P."/>
            <person name="Khurana J.P."/>
            <person name="Tyagi A.K."/>
            <person name="Gaikwad K."/>
            <person name="Singh A."/>
            <person name="Dalal V."/>
            <person name="Srivastava S."/>
            <person name="Dixit A."/>
            <person name="Pal A.K."/>
            <person name="Ghazi I.A."/>
            <person name="Yadav M."/>
            <person name="Pandit A."/>
            <person name="Bhargava A."/>
            <person name="Sureshbabu K."/>
            <person name="Batra K."/>
            <person name="Sharma T.R."/>
            <person name="Mohapatra T."/>
            <person name="Singh N.K."/>
            <person name="Messing J."/>
            <person name="Nelson A.B."/>
            <person name="Fuks G."/>
            <person name="Kavchok S."/>
            <person name="Keizer G."/>
            <person name="Linton E."/>
            <person name="Llaca V."/>
            <person name="Song R."/>
            <person name="Tanyolac B."/>
            <person name="Young S."/>
            <person name="Ho-Il K."/>
            <person name="Hahn J.H."/>
            <person name="Sangsakoo G."/>
            <person name="Vanavichit A."/>
            <person name="de Mattos Luiz.A.T."/>
            <person name="Zimmer P.D."/>
            <person name="Malone G."/>
            <person name="Dellagostin O."/>
            <person name="de Oliveira A.C."/>
            <person name="Bevan M."/>
            <person name="Bancroft I."/>
            <person name="Minx P."/>
            <person name="Cordum H."/>
            <person name="Wilson R."/>
            <person name="Cheng Z."/>
            <person name="Jin W."/>
            <person name="Jiang J."/>
            <person name="Leong S.A."/>
            <person name="Iwama H."/>
            <person name="Gojobori T."/>
            <person name="Itoh T."/>
            <person name="Niimura Y."/>
            <person name="Fujii Y."/>
            <person name="Habara T."/>
            <person name="Sakai H."/>
            <person name="Sato Y."/>
            <person name="Wilson G."/>
            <person name="Kumar K."/>
            <person name="McCouch S."/>
            <person name="Juretic N."/>
            <person name="Hoen D."/>
            <person name="Wright S."/>
            <person name="Bruskiewich R."/>
            <person name="Bureau T."/>
            <person name="Miyao A."/>
            <person name="Hirochika H."/>
            <person name="Nishikawa T."/>
            <person name="Kadowaki K."/>
            <person name="Sugiura M."/>
            <person name="Burr B."/>
            <person name="Sasaki T."/>
        </authorList>
    </citation>
    <scope>NUCLEOTIDE SEQUENCE [LARGE SCALE GENOMIC DNA]</scope>
    <source>
        <strain evidence="4">cv. Nipponbare</strain>
    </source>
</reference>